<keyword evidence="2" id="KW-1185">Reference proteome</keyword>
<dbReference type="EMBL" id="FUEG01000010">
    <property type="protein sequence ID" value="SJL08990.1"/>
    <property type="molecule type" value="Genomic_DNA"/>
</dbReference>
<evidence type="ECO:0000313" key="1">
    <source>
        <dbReference type="EMBL" id="SJL08990.1"/>
    </source>
</evidence>
<gene>
    <name evidence="1" type="ORF">ARMOST_12366</name>
</gene>
<reference evidence="2" key="1">
    <citation type="journal article" date="2017" name="Nat. Ecol. Evol.">
        <title>Genome expansion and lineage-specific genetic innovations in the forest pathogenic fungi Armillaria.</title>
        <authorList>
            <person name="Sipos G."/>
            <person name="Prasanna A.N."/>
            <person name="Walter M.C."/>
            <person name="O'Connor E."/>
            <person name="Balint B."/>
            <person name="Krizsan K."/>
            <person name="Kiss B."/>
            <person name="Hess J."/>
            <person name="Varga T."/>
            <person name="Slot J."/>
            <person name="Riley R."/>
            <person name="Boka B."/>
            <person name="Rigling D."/>
            <person name="Barry K."/>
            <person name="Lee J."/>
            <person name="Mihaltcheva S."/>
            <person name="LaButti K."/>
            <person name="Lipzen A."/>
            <person name="Waldron R."/>
            <person name="Moloney N.M."/>
            <person name="Sperisen C."/>
            <person name="Kredics L."/>
            <person name="Vagvoelgyi C."/>
            <person name="Patrignani A."/>
            <person name="Fitzpatrick D."/>
            <person name="Nagy I."/>
            <person name="Doyle S."/>
            <person name="Anderson J.B."/>
            <person name="Grigoriev I.V."/>
            <person name="Gueldener U."/>
            <person name="Muensterkoetter M."/>
            <person name="Nagy L.G."/>
        </authorList>
    </citation>
    <scope>NUCLEOTIDE SEQUENCE [LARGE SCALE GENOMIC DNA]</scope>
    <source>
        <strain evidence="2">C18/9</strain>
    </source>
</reference>
<proteinExistence type="predicted"/>
<evidence type="ECO:0000313" key="2">
    <source>
        <dbReference type="Proteomes" id="UP000219338"/>
    </source>
</evidence>
<accession>A0A284RJR1</accession>
<name>A0A284RJR1_ARMOS</name>
<protein>
    <submittedName>
        <fullName evidence="1">Uncharacterized protein</fullName>
    </submittedName>
</protein>
<organism evidence="1 2">
    <name type="scientific">Armillaria ostoyae</name>
    <name type="common">Armillaria root rot fungus</name>
    <dbReference type="NCBI Taxonomy" id="47428"/>
    <lineage>
        <taxon>Eukaryota</taxon>
        <taxon>Fungi</taxon>
        <taxon>Dikarya</taxon>
        <taxon>Basidiomycota</taxon>
        <taxon>Agaricomycotina</taxon>
        <taxon>Agaricomycetes</taxon>
        <taxon>Agaricomycetidae</taxon>
        <taxon>Agaricales</taxon>
        <taxon>Marasmiineae</taxon>
        <taxon>Physalacriaceae</taxon>
        <taxon>Armillaria</taxon>
    </lineage>
</organism>
<dbReference type="AlphaFoldDB" id="A0A284RJR1"/>
<dbReference type="Proteomes" id="UP000219338">
    <property type="component" value="Unassembled WGS sequence"/>
</dbReference>
<sequence length="78" mass="8805">MAEPTSHKFFASIRCINLYDDIHVPQFIQTGIPMLTLEDNGLDGNGSESEPTSGREVLKQHIDRWLADAVFPTLFDEK</sequence>